<gene>
    <name evidence="3" type="primary">Contig780.g852</name>
    <name evidence="3" type="ORF">STYLEM_11518</name>
</gene>
<evidence type="ECO:0000256" key="1">
    <source>
        <dbReference type="SAM" id="MobiDB-lite"/>
    </source>
</evidence>
<keyword evidence="2" id="KW-0812">Transmembrane</keyword>
<evidence type="ECO:0000256" key="2">
    <source>
        <dbReference type="SAM" id="Phobius"/>
    </source>
</evidence>
<evidence type="ECO:0000313" key="4">
    <source>
        <dbReference type="Proteomes" id="UP000039865"/>
    </source>
</evidence>
<sequence length="293" mass="33828">MNLGENKIPSARSSDLKQSEVIQRSRQSRYNELEDDSGINDPYYEQKGEIVVGKQGTQGDQIKFENNDILYRSPHHRFDANNTETRALLDVEQSRFEIYIQRVMLLGTKRFFKGGCWNIFDTFVVFGCILLFIAMLLSRSGTVLILEELSEEILLITWSLFQTFRMIFIAKKQKLAQQSAKTLIDFTNVMESEPGDQTMRQGYDEVIVFDMKQMEQRQQDQLITSSNNGGVSNRKRSRGSYKQQRPAYSSQYRIEDDGGIELKDMGQNEKYKHQGLGGYDDEESLDNSSRLAE</sequence>
<proteinExistence type="predicted"/>
<dbReference type="Proteomes" id="UP000039865">
    <property type="component" value="Unassembled WGS sequence"/>
</dbReference>
<evidence type="ECO:0000313" key="3">
    <source>
        <dbReference type="EMBL" id="CDW82485.1"/>
    </source>
</evidence>
<feature type="compositionally biased region" description="Polar residues" evidence="1">
    <location>
        <begin position="20"/>
        <end position="30"/>
    </location>
</feature>
<keyword evidence="2" id="KW-0472">Membrane</keyword>
<keyword evidence="4" id="KW-1185">Reference proteome</keyword>
<dbReference type="InParanoid" id="A0A078AJG3"/>
<feature type="compositionally biased region" description="Polar residues" evidence="1">
    <location>
        <begin position="219"/>
        <end position="231"/>
    </location>
</feature>
<organism evidence="3 4">
    <name type="scientific">Stylonychia lemnae</name>
    <name type="common">Ciliate</name>
    <dbReference type="NCBI Taxonomy" id="5949"/>
    <lineage>
        <taxon>Eukaryota</taxon>
        <taxon>Sar</taxon>
        <taxon>Alveolata</taxon>
        <taxon>Ciliophora</taxon>
        <taxon>Intramacronucleata</taxon>
        <taxon>Spirotrichea</taxon>
        <taxon>Stichotrichia</taxon>
        <taxon>Sporadotrichida</taxon>
        <taxon>Oxytrichidae</taxon>
        <taxon>Stylonychinae</taxon>
        <taxon>Stylonychia</taxon>
    </lineage>
</organism>
<dbReference type="AlphaFoldDB" id="A0A078AJG3"/>
<feature type="compositionally biased region" description="Basic and acidic residues" evidence="1">
    <location>
        <begin position="253"/>
        <end position="272"/>
    </location>
</feature>
<accession>A0A078AJG3</accession>
<protein>
    <submittedName>
        <fullName evidence="3">Uncharacterized protein</fullName>
    </submittedName>
</protein>
<name>A0A078AJG3_STYLE</name>
<feature type="region of interest" description="Disordered" evidence="1">
    <location>
        <begin position="219"/>
        <end position="293"/>
    </location>
</feature>
<reference evidence="3 4" key="1">
    <citation type="submission" date="2014-06" db="EMBL/GenBank/DDBJ databases">
        <authorList>
            <person name="Swart Estienne"/>
        </authorList>
    </citation>
    <scope>NUCLEOTIDE SEQUENCE [LARGE SCALE GENOMIC DNA]</scope>
    <source>
        <strain evidence="3 4">130c</strain>
    </source>
</reference>
<feature type="transmembrane region" description="Helical" evidence="2">
    <location>
        <begin position="119"/>
        <end position="138"/>
    </location>
</feature>
<feature type="region of interest" description="Disordered" evidence="1">
    <location>
        <begin position="1"/>
        <end position="41"/>
    </location>
</feature>
<feature type="compositionally biased region" description="Polar residues" evidence="1">
    <location>
        <begin position="240"/>
        <end position="252"/>
    </location>
</feature>
<dbReference type="EMBL" id="CCKQ01010960">
    <property type="protein sequence ID" value="CDW82485.1"/>
    <property type="molecule type" value="Genomic_DNA"/>
</dbReference>
<keyword evidence="2" id="KW-1133">Transmembrane helix</keyword>